<evidence type="ECO:0000313" key="3">
    <source>
        <dbReference type="Proteomes" id="UP001160148"/>
    </source>
</evidence>
<feature type="region of interest" description="Disordered" evidence="1">
    <location>
        <begin position="63"/>
        <end position="102"/>
    </location>
</feature>
<name>A0AAV0XDU7_9HEMI</name>
<proteinExistence type="predicted"/>
<gene>
    <name evidence="2" type="ORF">MEUPH1_LOCUS20419</name>
</gene>
<reference evidence="2 3" key="1">
    <citation type="submission" date="2023-01" db="EMBL/GenBank/DDBJ databases">
        <authorList>
            <person name="Whitehead M."/>
        </authorList>
    </citation>
    <scope>NUCLEOTIDE SEQUENCE [LARGE SCALE GENOMIC DNA]</scope>
</reference>
<sequence length="102" mass="10805">MCKSPAPTIDDRKKVNGEKKNAFKKKFPVETTTQNVTNGPTEGRGRSVVVGVRGECAQRFGWTGGGTEVRSSAPADQDGSAANRPNIEGKSVSSAVLAREIE</sequence>
<dbReference type="Proteomes" id="UP001160148">
    <property type="component" value="Unassembled WGS sequence"/>
</dbReference>
<dbReference type="EMBL" id="CARXXK010000004">
    <property type="protein sequence ID" value="CAI6365741.1"/>
    <property type="molecule type" value="Genomic_DNA"/>
</dbReference>
<organism evidence="2 3">
    <name type="scientific">Macrosiphum euphorbiae</name>
    <name type="common">potato aphid</name>
    <dbReference type="NCBI Taxonomy" id="13131"/>
    <lineage>
        <taxon>Eukaryota</taxon>
        <taxon>Metazoa</taxon>
        <taxon>Ecdysozoa</taxon>
        <taxon>Arthropoda</taxon>
        <taxon>Hexapoda</taxon>
        <taxon>Insecta</taxon>
        <taxon>Pterygota</taxon>
        <taxon>Neoptera</taxon>
        <taxon>Paraneoptera</taxon>
        <taxon>Hemiptera</taxon>
        <taxon>Sternorrhyncha</taxon>
        <taxon>Aphidomorpha</taxon>
        <taxon>Aphidoidea</taxon>
        <taxon>Aphididae</taxon>
        <taxon>Macrosiphini</taxon>
        <taxon>Macrosiphum</taxon>
    </lineage>
</organism>
<feature type="region of interest" description="Disordered" evidence="1">
    <location>
        <begin position="1"/>
        <end position="21"/>
    </location>
</feature>
<evidence type="ECO:0000313" key="2">
    <source>
        <dbReference type="EMBL" id="CAI6365741.1"/>
    </source>
</evidence>
<feature type="compositionally biased region" description="Basic and acidic residues" evidence="1">
    <location>
        <begin position="9"/>
        <end position="21"/>
    </location>
</feature>
<comment type="caution">
    <text evidence="2">The sequence shown here is derived from an EMBL/GenBank/DDBJ whole genome shotgun (WGS) entry which is preliminary data.</text>
</comment>
<keyword evidence="3" id="KW-1185">Reference proteome</keyword>
<accession>A0AAV0XDU7</accession>
<dbReference type="AlphaFoldDB" id="A0AAV0XDU7"/>
<protein>
    <submittedName>
        <fullName evidence="2">Uncharacterized protein</fullName>
    </submittedName>
</protein>
<evidence type="ECO:0000256" key="1">
    <source>
        <dbReference type="SAM" id="MobiDB-lite"/>
    </source>
</evidence>